<protein>
    <recommendedName>
        <fullName evidence="4">Phosphoglycerate mutase</fullName>
    </recommendedName>
</protein>
<feature type="region of interest" description="Disordered" evidence="1">
    <location>
        <begin position="58"/>
        <end position="77"/>
    </location>
</feature>
<feature type="region of interest" description="Disordered" evidence="1">
    <location>
        <begin position="183"/>
        <end position="219"/>
    </location>
</feature>
<feature type="compositionally biased region" description="Polar residues" evidence="1">
    <location>
        <begin position="183"/>
        <end position="208"/>
    </location>
</feature>
<feature type="region of interest" description="Disordered" evidence="1">
    <location>
        <begin position="486"/>
        <end position="531"/>
    </location>
</feature>
<evidence type="ECO:0008006" key="4">
    <source>
        <dbReference type="Google" id="ProtNLM"/>
    </source>
</evidence>
<dbReference type="AlphaFoldDB" id="A0A086TCV4"/>
<sequence length="662" mass="71162">MAGLPSLLFVVRHGNRLDAADKRWHLSSPTPYDPPLTYGGWLQARLVGNQISHYLEQAKNEAESPRRNPSSPHSKRKRFKVVIHSSPFLRCVQTSIGIASGLAQTSPESSLHPSDLIVPVPTPTGKADNDFRSSILRLDAYLGEWLSHEYFENITPPPGSTMMLGTAKADLLKREDYSAYTHFASTPQPSNKSNLWSGPADSPQTPGTGSDDGAFGTSTLSAALPGQAEEKKAYDAPLPTYAVSSAGKIPDGFVAHARDECLAIDYQWDSMRSPVEFGDGGTLGEEWTTMHRRFRGGLKRMLNWYANAESPERIATIPANRAETEGEKPDEDEEVETVVIIVSHGAGCNALIGAITHQPVLMDVGIASITMAARKTDVDYAQLRDAAAQSRDPERGPLVPVDKLYDIRLSASTEHLRSTGSTPVSSRSSSTANVWSNQGVAVNAARGRTATMGSSAGPSLANFNFSDPLSSPGSRSTSANAAIMGTSARRDSGPPRPAPKHSAMSSVFSSIGNNSANTGGPIPTSPGPPSVGLWTPTPSSLRLMDDGSGDSDKDDYSFPIFDQKLLKTRSADEEALSTSTPTESYVPYAKKPYDGPKLAAPIKLNTNWAMDKGDKTPEEVPISQLGGGLGGLWGQPRPPGEAERHRDLTFTKRRWTVNEQTR</sequence>
<dbReference type="EMBL" id="JPKY01000012">
    <property type="protein sequence ID" value="KFH47186.1"/>
    <property type="molecule type" value="Genomic_DNA"/>
</dbReference>
<evidence type="ECO:0000313" key="2">
    <source>
        <dbReference type="EMBL" id="KFH47186.1"/>
    </source>
</evidence>
<reference evidence="3" key="1">
    <citation type="journal article" date="2014" name="Genome Announc.">
        <title>Genome sequence and annotation of Acremonium chrysogenum, producer of the beta-lactam antibiotic cephalosporin C.</title>
        <authorList>
            <person name="Terfehr D."/>
            <person name="Dahlmann T.A."/>
            <person name="Specht T."/>
            <person name="Zadra I."/>
            <person name="Kuernsteiner H."/>
            <person name="Kueck U."/>
        </authorList>
    </citation>
    <scope>NUCLEOTIDE SEQUENCE [LARGE SCALE GENOMIC DNA]</scope>
    <source>
        <strain evidence="3">ATCC 11550 / CBS 779.69 / DSM 880 / IAM 14645 / JCM 23072 / IMI 49137</strain>
    </source>
</reference>
<dbReference type="PANTHER" id="PTHR16469">
    <property type="entry name" value="UBIQUITIN-ASSOCIATED AND SH3 DOMAIN-CONTAINING BA-RELATED"/>
    <property type="match status" value="1"/>
</dbReference>
<proteinExistence type="predicted"/>
<feature type="compositionally biased region" description="Polar residues" evidence="1">
    <location>
        <begin position="503"/>
        <end position="517"/>
    </location>
</feature>
<dbReference type="InterPro" id="IPR029033">
    <property type="entry name" value="His_PPase_superfam"/>
</dbReference>
<dbReference type="SUPFAM" id="SSF53254">
    <property type="entry name" value="Phosphoglycerate mutase-like"/>
    <property type="match status" value="1"/>
</dbReference>
<dbReference type="InterPro" id="IPR013078">
    <property type="entry name" value="His_Pase_superF_clade-1"/>
</dbReference>
<gene>
    <name evidence="2" type="ORF">ACRE_020180</name>
</gene>
<feature type="region of interest" description="Disordered" evidence="1">
    <location>
        <begin position="414"/>
        <end position="433"/>
    </location>
</feature>
<keyword evidence="3" id="KW-1185">Reference proteome</keyword>
<feature type="compositionally biased region" description="Low complexity" evidence="1">
    <location>
        <begin position="418"/>
        <end position="431"/>
    </location>
</feature>
<dbReference type="OrthoDB" id="3898179at2759"/>
<comment type="caution">
    <text evidence="2">The sequence shown here is derived from an EMBL/GenBank/DDBJ whole genome shotgun (WGS) entry which is preliminary data.</text>
</comment>
<name>A0A086TCV4_HAPC1</name>
<dbReference type="Proteomes" id="UP000029964">
    <property type="component" value="Unassembled WGS sequence"/>
</dbReference>
<accession>A0A086TCV4</accession>
<dbReference type="Gene3D" id="3.40.50.1240">
    <property type="entry name" value="Phosphoglycerate mutase-like"/>
    <property type="match status" value="1"/>
</dbReference>
<feature type="region of interest" description="Disordered" evidence="1">
    <location>
        <begin position="609"/>
        <end position="644"/>
    </location>
</feature>
<dbReference type="HOGENOM" id="CLU_018502_0_0_1"/>
<dbReference type="SMART" id="SM00855">
    <property type="entry name" value="PGAM"/>
    <property type="match status" value="1"/>
</dbReference>
<dbReference type="PANTHER" id="PTHR16469:SF27">
    <property type="entry name" value="UBIQUITIN-ASSOCIATED AND SH3 DOMAIN-CONTAINING BA-RELATED"/>
    <property type="match status" value="1"/>
</dbReference>
<organism evidence="2 3">
    <name type="scientific">Hapsidospora chrysogenum (strain ATCC 11550 / CBS 779.69 / DSM 880 / IAM 14645 / JCM 23072 / IMI 49137)</name>
    <name type="common">Acremonium chrysogenum</name>
    <dbReference type="NCBI Taxonomy" id="857340"/>
    <lineage>
        <taxon>Eukaryota</taxon>
        <taxon>Fungi</taxon>
        <taxon>Dikarya</taxon>
        <taxon>Ascomycota</taxon>
        <taxon>Pezizomycotina</taxon>
        <taxon>Sordariomycetes</taxon>
        <taxon>Hypocreomycetidae</taxon>
        <taxon>Hypocreales</taxon>
        <taxon>Bionectriaceae</taxon>
        <taxon>Hapsidospora</taxon>
    </lineage>
</organism>
<evidence type="ECO:0000313" key="3">
    <source>
        <dbReference type="Proteomes" id="UP000029964"/>
    </source>
</evidence>
<dbReference type="InterPro" id="IPR051710">
    <property type="entry name" value="Phosphatase_SH3-domain"/>
</dbReference>
<dbReference type="STRING" id="857340.A0A086TCV4"/>
<evidence type="ECO:0000256" key="1">
    <source>
        <dbReference type="SAM" id="MobiDB-lite"/>
    </source>
</evidence>